<dbReference type="AlphaFoldDB" id="R4PUC4"/>
<organism evidence="1 2">
    <name type="scientific">Candidatus Saccharimonas aalborgensis</name>
    <dbReference type="NCBI Taxonomy" id="1332188"/>
    <lineage>
        <taxon>Bacteria</taxon>
        <taxon>Candidatus Saccharimonadota</taxon>
        <taxon>Candidatus Saccharimonadia</taxon>
        <taxon>Candidatus Saccharimonadales</taxon>
        <taxon>Candidatus Saccharimonadaceae</taxon>
        <taxon>Candidatus Saccharimonas</taxon>
    </lineage>
</organism>
<dbReference type="KEGG" id="saal:L336_0013"/>
<dbReference type="STRING" id="1332188.L336_0013"/>
<evidence type="ECO:0000313" key="1">
    <source>
        <dbReference type="EMBL" id="AGL61725.1"/>
    </source>
</evidence>
<keyword evidence="2" id="KW-1185">Reference proteome</keyword>
<dbReference type="EMBL" id="CP005957">
    <property type="protein sequence ID" value="AGL61725.1"/>
    <property type="molecule type" value="Genomic_DNA"/>
</dbReference>
<reference evidence="1 2" key="1">
    <citation type="journal article" date="2013" name="Nat. Biotechnol.">
        <title>Genome sequences of rare, uncultured bacteria obtained by differential coverage binning of multiple metagenomes.</title>
        <authorList>
            <person name="Albertsen M."/>
            <person name="Hugenholtz P."/>
            <person name="Skarshewski A."/>
            <person name="Nielsen K.L."/>
            <person name="Tyson G.W."/>
            <person name="Nielsen P.H."/>
        </authorList>
    </citation>
    <scope>NUCLEOTIDE SEQUENCE [LARGE SCALE GENOMIC DNA]</scope>
    <source>
        <strain evidence="1">TM71</strain>
    </source>
</reference>
<sequence>MTVMEMPPSDDDSQKKSEVFDAIVASEWQTSPDVREQFDAGFAALLKKAEQVELQINRGDVTEEEIQRLLVDLNVELRELGYQQATVMVTGRIRHTTFLTDYLRDTEKDVEELFDDVFPELELDLRGQHYKVTHFPLHLIGFNEQTTEIRGFESIDGLLPGTYRHLVLDFSKAEDYPEDTAWFTLQIGDIENIQLPHMSDRSEEREITELLPDIKKQIDAMIERINYAKNREKAIMRALDDFAITIDWQKVNGAGHTRISIIDMLERYLTRQLDFDGTEPYFFWIGGKIVGKLADLEPIVRPHYDTRPRILYVKGMRLWEQAGTGDYDTEITYLPAFHALEAVPERDGGRTPYFFTADAVINYQTTRPDPAKLPFRHVDTAVEHADGENEVPEVAADGSAFQDTESLVELFAAEQAAEDEVAEAIDPGVVLAMAQELLGETKRETLEKAEHALNLFAERCRELSAKTFSDRDEFLATMRELNLMIAAFGKFYDTIEVLIEVFGEGVLVPQSTLSIIGDSREHEFSIVMKGTQLVAGNITTSQCGIYEEVKCFRSENDEKDIYSFRVGMLLRDVKANAGTQLTLEGSTMMPIAVVDVRKYIQVSLDKSVYFRIPELEVIRNREDALSNWAGNGELSDHTEIEEVLRQVQAELCQVEVLHELKALSSLDQLKEMCRHLALSRDESDPVKVATMERVGHVVARVLRDLLTPDRGLVIKGGVYEPDGGRAPMDESTDPNDTGYACGVVDVIYGYRALETIEPILVVYSITESEKEQVRYVPFSQIEQLLI</sequence>
<gene>
    <name evidence="1" type="ORF">L336_0013</name>
</gene>
<dbReference type="Proteomes" id="UP000013893">
    <property type="component" value="Chromosome"/>
</dbReference>
<proteinExistence type="predicted"/>
<evidence type="ECO:0000313" key="2">
    <source>
        <dbReference type="Proteomes" id="UP000013893"/>
    </source>
</evidence>
<protein>
    <submittedName>
        <fullName evidence="1">Uncharacterized protein</fullName>
    </submittedName>
</protein>
<name>R4PUC4_9BACT</name>
<dbReference type="HOGENOM" id="CLU_356700_0_0_0"/>
<dbReference type="RefSeq" id="WP_015641176.1">
    <property type="nucleotide sequence ID" value="NC_021219.1"/>
</dbReference>
<accession>R4PUC4</accession>